<comment type="caution">
    <text evidence="3">The sequence shown here is derived from an EMBL/GenBank/DDBJ whole genome shotgun (WGS) entry which is preliminary data.</text>
</comment>
<evidence type="ECO:0000313" key="4">
    <source>
        <dbReference type="Proteomes" id="UP001289581"/>
    </source>
</evidence>
<dbReference type="AlphaFoldDB" id="A0AAW9KU00"/>
<evidence type="ECO:0000256" key="2">
    <source>
        <dbReference type="SAM" id="Phobius"/>
    </source>
</evidence>
<feature type="transmembrane region" description="Helical" evidence="2">
    <location>
        <begin position="169"/>
        <end position="196"/>
    </location>
</feature>
<keyword evidence="2" id="KW-0812">Transmembrane</keyword>
<evidence type="ECO:0000313" key="3">
    <source>
        <dbReference type="EMBL" id="MEA1304249.1"/>
    </source>
</evidence>
<feature type="region of interest" description="Disordered" evidence="1">
    <location>
        <begin position="1"/>
        <end position="59"/>
    </location>
</feature>
<proteinExistence type="predicted"/>
<gene>
    <name evidence="3" type="ORF">QU665_04010</name>
</gene>
<evidence type="ECO:0000256" key="1">
    <source>
        <dbReference type="SAM" id="MobiDB-lite"/>
    </source>
</evidence>
<dbReference type="RefSeq" id="WP_303769735.1">
    <property type="nucleotide sequence ID" value="NZ_JAXBCZ010000001.1"/>
</dbReference>
<keyword evidence="2" id="KW-0472">Membrane</keyword>
<keyword evidence="4" id="KW-1185">Reference proteome</keyword>
<sequence length="197" mass="20561">MSELNPYQADPYHRGVSGSPYPYPSDSNVASQSASGMSSTQNGYYSANDLSDQSLPFPTAPGDQVIPYSGFGQQPYSQTYGEPYSQQYPYPSPSYGPYPPYGQGAYWGAPYDPRRHEANALGGWALGLGIASIFANCLSFGLILGIPAIVVGVLGVGAANEGRASNKGLSIAGVVTGAIGTVISAGSFILLMVMLLQ</sequence>
<organism evidence="3 4">
    <name type="scientific">Actinomyces oris</name>
    <dbReference type="NCBI Taxonomy" id="544580"/>
    <lineage>
        <taxon>Bacteria</taxon>
        <taxon>Bacillati</taxon>
        <taxon>Actinomycetota</taxon>
        <taxon>Actinomycetes</taxon>
        <taxon>Actinomycetales</taxon>
        <taxon>Actinomycetaceae</taxon>
        <taxon>Actinomyces</taxon>
    </lineage>
</organism>
<accession>A0AAW9KU00</accession>
<name>A0AAW9KU00_9ACTO</name>
<dbReference type="Proteomes" id="UP001289581">
    <property type="component" value="Unassembled WGS sequence"/>
</dbReference>
<protein>
    <submittedName>
        <fullName evidence="3">DUF4190 domain-containing protein</fullName>
    </submittedName>
</protein>
<keyword evidence="2" id="KW-1133">Transmembrane helix</keyword>
<feature type="transmembrane region" description="Helical" evidence="2">
    <location>
        <begin position="124"/>
        <end position="157"/>
    </location>
</feature>
<dbReference type="EMBL" id="JAXBCZ010000001">
    <property type="protein sequence ID" value="MEA1304249.1"/>
    <property type="molecule type" value="Genomic_DNA"/>
</dbReference>
<feature type="compositionally biased region" description="Polar residues" evidence="1">
    <location>
        <begin position="25"/>
        <end position="56"/>
    </location>
</feature>
<reference evidence="3 4" key="1">
    <citation type="submission" date="2023-06" db="EMBL/GenBank/DDBJ databases">
        <title>Actinomyces orist ORNL 0101 HMT-893 genome.</title>
        <authorList>
            <person name="Johnston C.D."/>
            <person name="Chen T."/>
            <person name="Dewhirst F.E."/>
        </authorList>
    </citation>
    <scope>NUCLEOTIDE SEQUENCE [LARGE SCALE GENOMIC DNA]</scope>
    <source>
        <strain evidence="3 4">ORNL 0101</strain>
    </source>
</reference>